<dbReference type="InterPro" id="IPR000577">
    <property type="entry name" value="Carb_kinase_FGGY"/>
</dbReference>
<dbReference type="EMBL" id="CP089982">
    <property type="protein sequence ID" value="WXA94783.1"/>
    <property type="molecule type" value="Genomic_DNA"/>
</dbReference>
<dbReference type="InterPro" id="IPR043129">
    <property type="entry name" value="ATPase_NBD"/>
</dbReference>
<dbReference type="PANTHER" id="PTHR43095:SF5">
    <property type="entry name" value="XYLULOSE KINASE"/>
    <property type="match status" value="1"/>
</dbReference>
<feature type="domain" description="Carbohydrate kinase FGGY C-terminal" evidence="5">
    <location>
        <begin position="316"/>
        <end position="480"/>
    </location>
</feature>
<evidence type="ECO:0000256" key="2">
    <source>
        <dbReference type="ARBA" id="ARBA00022679"/>
    </source>
</evidence>
<sequence>MTSGTNGHPSAAWGGDGRFVLAIDLGTSGLKVGLLSLSGHVVYRECIPLQTRFLEGGGAVQDAEHWWGIVADVTRQAIASRVVPAESIVAVGVTGQWGSTVPVDETGRPVGDCIMWMDTRGGPHVQRRVGGFLQGYGPLALAMWIRKTAGIPSTSGADPIGHMLHLDHDQPDIAQRARWYLEPVDYLSMRFTGVAAASHASMTAAWLTDNRDCGRLAYDDALVRKAGVDPAKLAPLVATGSVIGTVRPDVAAELGIPASAQVFTGLPDLHSAGIGAGTVLDYEPHLAVSTTSWISCPVPYKKTDVFHQIATVPGLRADRYIIADNQDSAGQCLRWLRDNVLASSNGVATHDEIPWDALTGLAAQAPAGANGVIFTPWLNGERSPIDDPNARGGFHNLSLGTSRPHLIRAVLEGVAQNTRWLHRTVERFTGRRLDHLRIIGGGAQADLWCQIMADVLDRTIERVDEPLHANLRGMALFVALSLEAIRLEDVRTLVPVHRTFEPNPANRAIYDAQHLEFTRLYDAQKGMFARMKHN</sequence>
<accession>A0ABZ2K7X4</accession>
<evidence type="ECO:0000259" key="5">
    <source>
        <dbReference type="Pfam" id="PF02782"/>
    </source>
</evidence>
<evidence type="ECO:0000256" key="1">
    <source>
        <dbReference type="ARBA" id="ARBA00009156"/>
    </source>
</evidence>
<keyword evidence="2" id="KW-0808">Transferase</keyword>
<dbReference type="Pfam" id="PF00370">
    <property type="entry name" value="FGGY_N"/>
    <property type="match status" value="1"/>
</dbReference>
<comment type="similarity">
    <text evidence="1">Belongs to the FGGY kinase family.</text>
</comment>
<dbReference type="RefSeq" id="WP_394845393.1">
    <property type="nucleotide sequence ID" value="NZ_CP089982.1"/>
</dbReference>
<dbReference type="InterPro" id="IPR018485">
    <property type="entry name" value="FGGY_C"/>
</dbReference>
<organism evidence="6 7">
    <name type="scientific">Pendulispora brunnea</name>
    <dbReference type="NCBI Taxonomy" id="2905690"/>
    <lineage>
        <taxon>Bacteria</taxon>
        <taxon>Pseudomonadati</taxon>
        <taxon>Myxococcota</taxon>
        <taxon>Myxococcia</taxon>
        <taxon>Myxococcales</taxon>
        <taxon>Sorangiineae</taxon>
        <taxon>Pendulisporaceae</taxon>
        <taxon>Pendulispora</taxon>
    </lineage>
</organism>
<gene>
    <name evidence="6" type="ORF">LZC95_51230</name>
</gene>
<dbReference type="GO" id="GO:0016301">
    <property type="term" value="F:kinase activity"/>
    <property type="evidence" value="ECO:0007669"/>
    <property type="project" value="UniProtKB-KW"/>
</dbReference>
<proteinExistence type="inferred from homology"/>
<dbReference type="Pfam" id="PF02782">
    <property type="entry name" value="FGGY_C"/>
    <property type="match status" value="1"/>
</dbReference>
<dbReference type="CDD" id="cd07805">
    <property type="entry name" value="ASKHA_NBD_FGGY_CvXK-like"/>
    <property type="match status" value="1"/>
</dbReference>
<protein>
    <submittedName>
        <fullName evidence="6">FGGY-family carbohydrate kinase</fullName>
    </submittedName>
</protein>
<dbReference type="InterPro" id="IPR050406">
    <property type="entry name" value="FGGY_Carb_Kinase"/>
</dbReference>
<dbReference type="PANTHER" id="PTHR43095">
    <property type="entry name" value="SUGAR KINASE"/>
    <property type="match status" value="1"/>
</dbReference>
<dbReference type="PIRSF" id="PIRSF000538">
    <property type="entry name" value="GlpK"/>
    <property type="match status" value="1"/>
</dbReference>
<keyword evidence="3 6" id="KW-0418">Kinase</keyword>
<dbReference type="InterPro" id="IPR018484">
    <property type="entry name" value="FGGY_N"/>
</dbReference>
<reference evidence="6 7" key="1">
    <citation type="submission" date="2021-12" db="EMBL/GenBank/DDBJ databases">
        <title>Discovery of the Pendulisporaceae a myxobacterial family with distinct sporulation behavior and unique specialized metabolism.</title>
        <authorList>
            <person name="Garcia R."/>
            <person name="Popoff A."/>
            <person name="Bader C.D."/>
            <person name="Loehr J."/>
            <person name="Walesch S."/>
            <person name="Walt C."/>
            <person name="Boldt J."/>
            <person name="Bunk B."/>
            <person name="Haeckl F.J.F.P.J."/>
            <person name="Gunesch A.P."/>
            <person name="Birkelbach J."/>
            <person name="Nuebel U."/>
            <person name="Pietschmann T."/>
            <person name="Bach T."/>
            <person name="Mueller R."/>
        </authorList>
    </citation>
    <scope>NUCLEOTIDE SEQUENCE [LARGE SCALE GENOMIC DNA]</scope>
    <source>
        <strain evidence="6 7">MSr12523</strain>
    </source>
</reference>
<name>A0ABZ2K7X4_9BACT</name>
<keyword evidence="7" id="KW-1185">Reference proteome</keyword>
<feature type="domain" description="Carbohydrate kinase FGGY N-terminal" evidence="4">
    <location>
        <begin position="20"/>
        <end position="275"/>
    </location>
</feature>
<evidence type="ECO:0000259" key="4">
    <source>
        <dbReference type="Pfam" id="PF00370"/>
    </source>
</evidence>
<dbReference type="Gene3D" id="3.30.420.40">
    <property type="match status" value="2"/>
</dbReference>
<evidence type="ECO:0000256" key="3">
    <source>
        <dbReference type="ARBA" id="ARBA00022777"/>
    </source>
</evidence>
<dbReference type="SUPFAM" id="SSF53067">
    <property type="entry name" value="Actin-like ATPase domain"/>
    <property type="match status" value="2"/>
</dbReference>
<evidence type="ECO:0000313" key="7">
    <source>
        <dbReference type="Proteomes" id="UP001379533"/>
    </source>
</evidence>
<dbReference type="Proteomes" id="UP001379533">
    <property type="component" value="Chromosome"/>
</dbReference>
<evidence type="ECO:0000313" key="6">
    <source>
        <dbReference type="EMBL" id="WXA94783.1"/>
    </source>
</evidence>